<sequence>MLRNLPLAQAFVQSLTQEIRYIVQFSMESPPNKQKMTIRKQNSQSVALAV</sequence>
<protein>
    <submittedName>
        <fullName evidence="1">Uncharacterized protein</fullName>
    </submittedName>
</protein>
<evidence type="ECO:0000313" key="1">
    <source>
        <dbReference type="EMBL" id="AXX60719.1"/>
    </source>
</evidence>
<evidence type="ECO:0000313" key="2">
    <source>
        <dbReference type="Proteomes" id="UP000263418"/>
    </source>
</evidence>
<dbReference type="EMBL" id="CP019290">
    <property type="protein sequence ID" value="AXX60719.1"/>
    <property type="molecule type" value="Genomic_DNA"/>
</dbReference>
<dbReference type="Proteomes" id="UP000263418">
    <property type="component" value="Chromosome 1"/>
</dbReference>
<gene>
    <name evidence="1" type="ORF">FORC53_2380</name>
</gene>
<dbReference type="AlphaFoldDB" id="A0AAN1PPN4"/>
<accession>A0AAN1PPN4</accession>
<reference evidence="1 2" key="1">
    <citation type="submission" date="2017-01" db="EMBL/GenBank/DDBJ databases">
        <title>Complete Genome Sequence of Vibrio vulnificus FORC_053.</title>
        <authorList>
            <consortium name="Food-borne Pathogen Omics Research Center"/>
            <person name="Chung H.Y."/>
            <person name="Na E.J."/>
            <person name="Song J.S."/>
            <person name="Kim H."/>
            <person name="Lee J.-H."/>
            <person name="Ryu S."/>
            <person name="Choi S.H."/>
        </authorList>
    </citation>
    <scope>NUCLEOTIDE SEQUENCE [LARGE SCALE GENOMIC DNA]</scope>
    <source>
        <strain evidence="1 2">FORC_053</strain>
    </source>
</reference>
<proteinExistence type="predicted"/>
<name>A0AAN1PPN4_VIBVL</name>
<organism evidence="1 2">
    <name type="scientific">Vibrio vulnificus</name>
    <dbReference type="NCBI Taxonomy" id="672"/>
    <lineage>
        <taxon>Bacteria</taxon>
        <taxon>Pseudomonadati</taxon>
        <taxon>Pseudomonadota</taxon>
        <taxon>Gammaproteobacteria</taxon>
        <taxon>Vibrionales</taxon>
        <taxon>Vibrionaceae</taxon>
        <taxon>Vibrio</taxon>
    </lineage>
</organism>